<reference evidence="2 3" key="1">
    <citation type="submission" date="2016-10" db="EMBL/GenBank/DDBJ databases">
        <title>Marinobacter salinus sp. nov., a moderately halophilic bacterium isolated from a tidal flat environment.</title>
        <authorList>
            <person name="Park S.-J."/>
        </authorList>
    </citation>
    <scope>NUCLEOTIDE SEQUENCE [LARGE SCALE GENOMIC DNA]</scope>
    <source>
        <strain evidence="2 3">Hb8</strain>
    </source>
</reference>
<dbReference type="SUPFAM" id="SSF55298">
    <property type="entry name" value="YjgF-like"/>
    <property type="match status" value="1"/>
</dbReference>
<dbReference type="KEGG" id="msq:BKP64_06490"/>
<dbReference type="OrthoDB" id="6899345at2"/>
<dbReference type="PANTHER" id="PTHR47328:SF1">
    <property type="entry name" value="RUTC FAMILY PROTEIN YOAB"/>
    <property type="match status" value="1"/>
</dbReference>
<dbReference type="RefSeq" id="WP_070967529.1">
    <property type="nucleotide sequence ID" value="NZ_CP017715.1"/>
</dbReference>
<dbReference type="PANTHER" id="PTHR47328">
    <property type="match status" value="1"/>
</dbReference>
<organism evidence="2 3">
    <name type="scientific">Marinobacter salinus</name>
    <dbReference type="NCBI Taxonomy" id="1874317"/>
    <lineage>
        <taxon>Bacteria</taxon>
        <taxon>Pseudomonadati</taxon>
        <taxon>Pseudomonadota</taxon>
        <taxon>Gammaproteobacteria</taxon>
        <taxon>Pseudomonadales</taxon>
        <taxon>Marinobacteraceae</taxon>
        <taxon>Marinobacter</taxon>
    </lineage>
</organism>
<comment type="similarity">
    <text evidence="1">Belongs to the RutC family.</text>
</comment>
<sequence>MTDRYIDSNQRMSQAVVHGNTVYLAGQVASDASAGMRGQTEQILQGIDQMLAKAGTDKSHLLSATIWVTDMAEFAEMNAAWDAWVVDGRPPVRACVESKLAKPEWKVEIMVIAALQRFD</sequence>
<dbReference type="PROSITE" id="PS01094">
    <property type="entry name" value="UPF0076"/>
    <property type="match status" value="1"/>
</dbReference>
<dbReference type="AlphaFoldDB" id="A0A1D9GK22"/>
<dbReference type="CDD" id="cd06150">
    <property type="entry name" value="YjgF_YER057c_UK114_like_2"/>
    <property type="match status" value="1"/>
</dbReference>
<accession>A0A1D9GK22</accession>
<name>A0A1D9GK22_9GAMM</name>
<dbReference type="InterPro" id="IPR035709">
    <property type="entry name" value="YoaB-like"/>
</dbReference>
<dbReference type="STRING" id="1874317.BKP64_06490"/>
<evidence type="ECO:0008006" key="4">
    <source>
        <dbReference type="Google" id="ProtNLM"/>
    </source>
</evidence>
<dbReference type="Gene3D" id="3.30.1330.40">
    <property type="entry name" value="RutC-like"/>
    <property type="match status" value="1"/>
</dbReference>
<dbReference type="Proteomes" id="UP000177445">
    <property type="component" value="Chromosome"/>
</dbReference>
<evidence type="ECO:0000313" key="2">
    <source>
        <dbReference type="EMBL" id="AOY87845.1"/>
    </source>
</evidence>
<keyword evidence="3" id="KW-1185">Reference proteome</keyword>
<dbReference type="InterPro" id="IPR035959">
    <property type="entry name" value="RutC-like_sf"/>
</dbReference>
<dbReference type="InterPro" id="IPR019897">
    <property type="entry name" value="RidA_CS"/>
</dbReference>
<dbReference type="Pfam" id="PF01042">
    <property type="entry name" value="Ribonuc_L-PSP"/>
    <property type="match status" value="1"/>
</dbReference>
<gene>
    <name evidence="2" type="ORF">BKP64_06490</name>
</gene>
<evidence type="ECO:0000256" key="1">
    <source>
        <dbReference type="ARBA" id="ARBA00010552"/>
    </source>
</evidence>
<dbReference type="InterPro" id="IPR006175">
    <property type="entry name" value="YjgF/YER057c/UK114"/>
</dbReference>
<protein>
    <recommendedName>
        <fullName evidence="4">RidA/YER057c/UK114 family protein</fullName>
    </recommendedName>
</protein>
<evidence type="ECO:0000313" key="3">
    <source>
        <dbReference type="Proteomes" id="UP000177445"/>
    </source>
</evidence>
<dbReference type="EMBL" id="CP017715">
    <property type="protein sequence ID" value="AOY87845.1"/>
    <property type="molecule type" value="Genomic_DNA"/>
</dbReference>
<proteinExistence type="inferred from homology"/>